<evidence type="ECO:0000256" key="2">
    <source>
        <dbReference type="ARBA" id="ARBA00023015"/>
    </source>
</evidence>
<comment type="caution">
    <text evidence="6">The sequence shown here is derived from an EMBL/GenBank/DDBJ whole genome shotgun (WGS) entry which is preliminary data.</text>
</comment>
<keyword evidence="4" id="KW-0804">Transcription</keyword>
<dbReference type="PANTHER" id="PTHR30126:SF64">
    <property type="entry name" value="HTH-TYPE TRANSCRIPTIONAL REGULATOR CITR"/>
    <property type="match status" value="1"/>
</dbReference>
<name>A0ABU9DXC6_9BACL</name>
<dbReference type="Proteomes" id="UP001469365">
    <property type="component" value="Unassembled WGS sequence"/>
</dbReference>
<evidence type="ECO:0000256" key="1">
    <source>
        <dbReference type="ARBA" id="ARBA00009437"/>
    </source>
</evidence>
<dbReference type="PANTHER" id="PTHR30126">
    <property type="entry name" value="HTH-TYPE TRANSCRIPTIONAL REGULATOR"/>
    <property type="match status" value="1"/>
</dbReference>
<gene>
    <name evidence="6" type="ORF">WMW72_31340</name>
</gene>
<comment type="similarity">
    <text evidence="1">Belongs to the LysR transcriptional regulatory family.</text>
</comment>
<dbReference type="PRINTS" id="PR00039">
    <property type="entry name" value="HTHLYSR"/>
</dbReference>
<protein>
    <submittedName>
        <fullName evidence="6">LysR family transcriptional regulator</fullName>
    </submittedName>
</protein>
<keyword evidence="2" id="KW-0805">Transcription regulation</keyword>
<dbReference type="InterPro" id="IPR036390">
    <property type="entry name" value="WH_DNA-bd_sf"/>
</dbReference>
<evidence type="ECO:0000256" key="3">
    <source>
        <dbReference type="ARBA" id="ARBA00023125"/>
    </source>
</evidence>
<dbReference type="InterPro" id="IPR000847">
    <property type="entry name" value="LysR_HTH_N"/>
</dbReference>
<dbReference type="InterPro" id="IPR005119">
    <property type="entry name" value="LysR_subst-bd"/>
</dbReference>
<dbReference type="CDD" id="cd05466">
    <property type="entry name" value="PBP2_LTTR_substrate"/>
    <property type="match status" value="1"/>
</dbReference>
<reference evidence="6 7" key="1">
    <citation type="submission" date="2024-04" db="EMBL/GenBank/DDBJ databases">
        <title>draft genome sequnece of Paenibacillus filicis.</title>
        <authorList>
            <person name="Kim D.-U."/>
        </authorList>
    </citation>
    <scope>NUCLEOTIDE SEQUENCE [LARGE SCALE GENOMIC DNA]</scope>
    <source>
        <strain evidence="6 7">KACC14197</strain>
    </source>
</reference>
<evidence type="ECO:0000259" key="5">
    <source>
        <dbReference type="PROSITE" id="PS50931"/>
    </source>
</evidence>
<evidence type="ECO:0000313" key="7">
    <source>
        <dbReference type="Proteomes" id="UP001469365"/>
    </source>
</evidence>
<dbReference type="Pfam" id="PF00126">
    <property type="entry name" value="HTH_1"/>
    <property type="match status" value="1"/>
</dbReference>
<proteinExistence type="inferred from homology"/>
<evidence type="ECO:0000313" key="6">
    <source>
        <dbReference type="EMBL" id="MEK8132403.1"/>
    </source>
</evidence>
<dbReference type="EMBL" id="JBBPCC010000029">
    <property type="protein sequence ID" value="MEK8132403.1"/>
    <property type="molecule type" value="Genomic_DNA"/>
</dbReference>
<organism evidence="6 7">
    <name type="scientific">Paenibacillus filicis</name>
    <dbReference type="NCBI Taxonomy" id="669464"/>
    <lineage>
        <taxon>Bacteria</taxon>
        <taxon>Bacillati</taxon>
        <taxon>Bacillota</taxon>
        <taxon>Bacilli</taxon>
        <taxon>Bacillales</taxon>
        <taxon>Paenibacillaceae</taxon>
        <taxon>Paenibacillus</taxon>
    </lineage>
</organism>
<dbReference type="RefSeq" id="WP_341419538.1">
    <property type="nucleotide sequence ID" value="NZ_JBBPCC010000029.1"/>
</dbReference>
<dbReference type="SUPFAM" id="SSF53850">
    <property type="entry name" value="Periplasmic binding protein-like II"/>
    <property type="match status" value="1"/>
</dbReference>
<dbReference type="Pfam" id="PF03466">
    <property type="entry name" value="LysR_substrate"/>
    <property type="match status" value="1"/>
</dbReference>
<dbReference type="PROSITE" id="PS50931">
    <property type="entry name" value="HTH_LYSR"/>
    <property type="match status" value="1"/>
</dbReference>
<dbReference type="Gene3D" id="3.40.190.290">
    <property type="match status" value="1"/>
</dbReference>
<accession>A0ABU9DXC6</accession>
<evidence type="ECO:0000256" key="4">
    <source>
        <dbReference type="ARBA" id="ARBA00023163"/>
    </source>
</evidence>
<sequence length="302" mass="33122">MSDYLEGYRVFYSAAKAGSLTKAAEQLYLTQPAVTHAIKQLESKLGGPLFFRTPKGVRLTGEGEVLFTYIEQGFQSIHTGERLLAEMRQLGTGEVRIGAGDTLCKHYLLPFLESFHEAYPGIRIQVKNRTTRETIALLKEGAIDFGIVNLPLPAHNLALAESKLMIREGLQLQDCFVAGSTYRHLAENPLSLDALAGYPLILLEQGSSTRHHIDAYAASHGVTLTPEIELGSLDLMADFARTGLGVSCVIRNFIKPELADQRLYELTLTEPIPPRRAGIVSLSQVPLSSAAQRFVDAMLLSV</sequence>
<dbReference type="SUPFAM" id="SSF46785">
    <property type="entry name" value="Winged helix' DNA-binding domain"/>
    <property type="match status" value="1"/>
</dbReference>
<keyword evidence="7" id="KW-1185">Reference proteome</keyword>
<dbReference type="InterPro" id="IPR036388">
    <property type="entry name" value="WH-like_DNA-bd_sf"/>
</dbReference>
<dbReference type="Gene3D" id="1.10.10.10">
    <property type="entry name" value="Winged helix-like DNA-binding domain superfamily/Winged helix DNA-binding domain"/>
    <property type="match status" value="1"/>
</dbReference>
<feature type="domain" description="HTH lysR-type" evidence="5">
    <location>
        <begin position="9"/>
        <end position="60"/>
    </location>
</feature>
<keyword evidence="3" id="KW-0238">DNA-binding</keyword>